<dbReference type="InterPro" id="IPR003439">
    <property type="entry name" value="ABC_transporter-like_ATP-bd"/>
</dbReference>
<dbReference type="InterPro" id="IPR017871">
    <property type="entry name" value="ABC_transporter-like_CS"/>
</dbReference>
<comment type="catalytic activity">
    <reaction evidence="16">
        <text>glutathione(out) + ATP + H2O = glutathione(in) + ADP + phosphate + H(+)</text>
        <dbReference type="Rhea" id="RHEA:29791"/>
        <dbReference type="ChEBI" id="CHEBI:15377"/>
        <dbReference type="ChEBI" id="CHEBI:15378"/>
        <dbReference type="ChEBI" id="CHEBI:30616"/>
        <dbReference type="ChEBI" id="CHEBI:43474"/>
        <dbReference type="ChEBI" id="CHEBI:57925"/>
        <dbReference type="ChEBI" id="CHEBI:456216"/>
        <dbReference type="EC" id="7.4.2.10"/>
    </reaction>
</comment>
<dbReference type="NCBIfam" id="TIGR01727">
    <property type="entry name" value="oligo_HPY"/>
    <property type="match status" value="1"/>
</dbReference>
<evidence type="ECO:0000256" key="3">
    <source>
        <dbReference type="ARBA" id="ARBA00022448"/>
    </source>
</evidence>
<dbReference type="PANTHER" id="PTHR43776">
    <property type="entry name" value="TRANSPORT ATP-BINDING PROTEIN"/>
    <property type="match status" value="1"/>
</dbReference>
<evidence type="ECO:0000256" key="10">
    <source>
        <dbReference type="ARBA" id="ARBA00022967"/>
    </source>
</evidence>
<keyword evidence="10" id="KW-1278">Translocase</keyword>
<evidence type="ECO:0000313" key="19">
    <source>
        <dbReference type="EMBL" id="MEN2989554.1"/>
    </source>
</evidence>
<protein>
    <recommendedName>
        <fullName evidence="15">Glutathione import ATP-binding protein GsiA</fullName>
        <ecNumber evidence="14">7.4.2.10</ecNumber>
    </recommendedName>
</protein>
<comment type="subunit">
    <text evidence="2">The complex is composed of two ATP-binding proteins (GsiA), two transmembrane proteins (GsiC and GsiD) and a solute-binding protein (GsiB).</text>
</comment>
<dbReference type="PROSITE" id="PS00211">
    <property type="entry name" value="ABC_TRANSPORTER_1"/>
    <property type="match status" value="1"/>
</dbReference>
<dbReference type="PANTHER" id="PTHR43776:SF15">
    <property type="entry name" value="GLUTATHIONE IMPORT ATP-BINDING PROTEIN GSIA"/>
    <property type="match status" value="1"/>
</dbReference>
<dbReference type="InterPro" id="IPR050319">
    <property type="entry name" value="ABC_transp_ATP-bind"/>
</dbReference>
<dbReference type="SMART" id="SM00382">
    <property type="entry name" value="AAA"/>
    <property type="match status" value="1"/>
</dbReference>
<dbReference type="GO" id="GO:0005524">
    <property type="term" value="F:ATP binding"/>
    <property type="evidence" value="ECO:0007669"/>
    <property type="project" value="UniProtKB-KW"/>
</dbReference>
<evidence type="ECO:0000256" key="17">
    <source>
        <dbReference type="SAM" id="MobiDB-lite"/>
    </source>
</evidence>
<comment type="function">
    <text evidence="12">Part of the ABC transporter complex GsiABCD involved in glutathione import. Responsible for energy coupling to the transport system.</text>
</comment>
<keyword evidence="4" id="KW-1003">Cell membrane</keyword>
<accession>A0ABU9YL80</accession>
<evidence type="ECO:0000313" key="20">
    <source>
        <dbReference type="Proteomes" id="UP001413721"/>
    </source>
</evidence>
<organism evidence="19 20">
    <name type="scientific">Tistrella arctica</name>
    <dbReference type="NCBI Taxonomy" id="3133430"/>
    <lineage>
        <taxon>Bacteria</taxon>
        <taxon>Pseudomonadati</taxon>
        <taxon>Pseudomonadota</taxon>
        <taxon>Alphaproteobacteria</taxon>
        <taxon>Geminicoccales</taxon>
        <taxon>Geminicoccaceae</taxon>
        <taxon>Tistrella</taxon>
    </lineage>
</organism>
<evidence type="ECO:0000256" key="16">
    <source>
        <dbReference type="ARBA" id="ARBA00047640"/>
    </source>
</evidence>
<feature type="domain" description="ABC transporter" evidence="18">
    <location>
        <begin position="14"/>
        <end position="262"/>
    </location>
</feature>
<evidence type="ECO:0000256" key="15">
    <source>
        <dbReference type="ARBA" id="ARBA00041187"/>
    </source>
</evidence>
<keyword evidence="20" id="KW-1185">Reference proteome</keyword>
<evidence type="ECO:0000256" key="12">
    <source>
        <dbReference type="ARBA" id="ARBA00037530"/>
    </source>
</evidence>
<evidence type="ECO:0000256" key="5">
    <source>
        <dbReference type="ARBA" id="ARBA00022519"/>
    </source>
</evidence>
<evidence type="ECO:0000256" key="11">
    <source>
        <dbReference type="ARBA" id="ARBA00023136"/>
    </source>
</evidence>
<evidence type="ECO:0000256" key="2">
    <source>
        <dbReference type="ARBA" id="ARBA00011469"/>
    </source>
</evidence>
<sequence>MTIAITSQGAPPLLAVTGLVKTFSAGGRPPQRLHAVDGVDFTLARGQALGLVGESGCGKSTLAAILARLTDPDRGRILFDGVDLTAVPARRAAHAPWRRRIQMVFQDAGDSLDPRLTAIEAVARPLARLNGLRGAALTRAAAEALDRVHLPAALFGRLPHQLSGGQLARVGLARAIAPGPELLILDEPTSALDVSIQAVILRLIDDLRRELGLACLFVSHDLNVVRMMCGEVLVMYLGRVVEQGPADAVFDHPAHPYTAGLAAAIPRLDGLRHESAAPAARRRMTGEPMSPIDPDPDRCRFDPRCPLAFDLCRQRMPVLTPQAGTPAAPDAPPHLAACHLAGGTGG</sequence>
<dbReference type="InterPro" id="IPR003593">
    <property type="entry name" value="AAA+_ATPase"/>
</dbReference>
<keyword evidence="7" id="KW-0547">Nucleotide-binding</keyword>
<comment type="caution">
    <text evidence="19">The sequence shown here is derived from an EMBL/GenBank/DDBJ whole genome shotgun (WGS) entry which is preliminary data.</text>
</comment>
<dbReference type="EC" id="7.4.2.10" evidence="14"/>
<keyword evidence="5" id="KW-0997">Cell inner membrane</keyword>
<comment type="subcellular location">
    <subcellularLocation>
        <location evidence="1">Cell inner membrane</location>
        <topology evidence="1">Peripheral membrane protein</topology>
    </subcellularLocation>
</comment>
<dbReference type="InterPro" id="IPR013563">
    <property type="entry name" value="Oligopep_ABC_C"/>
</dbReference>
<evidence type="ECO:0000256" key="6">
    <source>
        <dbReference type="ARBA" id="ARBA00022737"/>
    </source>
</evidence>
<reference evidence="19 20" key="1">
    <citation type="submission" date="2024-03" db="EMBL/GenBank/DDBJ databases">
        <title>High-quality draft genome sequencing of Tistrella sp. BH-R2-4.</title>
        <authorList>
            <person name="Dong C."/>
        </authorList>
    </citation>
    <scope>NUCLEOTIDE SEQUENCE [LARGE SCALE GENOMIC DNA]</scope>
    <source>
        <strain evidence="19 20">BH-R2-4</strain>
    </source>
</reference>
<comment type="similarity">
    <text evidence="13">Belongs to the ABC transporter superfamily. Glutathione importer (TC 3.A.1.5.11) family.</text>
</comment>
<dbReference type="SUPFAM" id="SSF52540">
    <property type="entry name" value="P-loop containing nucleoside triphosphate hydrolases"/>
    <property type="match status" value="1"/>
</dbReference>
<proteinExistence type="inferred from homology"/>
<dbReference type="PROSITE" id="PS50893">
    <property type="entry name" value="ABC_TRANSPORTER_2"/>
    <property type="match status" value="1"/>
</dbReference>
<keyword evidence="9 19" id="KW-0067">ATP-binding</keyword>
<dbReference type="Gene3D" id="3.40.50.300">
    <property type="entry name" value="P-loop containing nucleotide triphosphate hydrolases"/>
    <property type="match status" value="1"/>
</dbReference>
<keyword evidence="11" id="KW-0472">Membrane</keyword>
<keyword evidence="6" id="KW-0677">Repeat</keyword>
<dbReference type="Pfam" id="PF08352">
    <property type="entry name" value="oligo_HPY"/>
    <property type="match status" value="1"/>
</dbReference>
<name>A0ABU9YL80_9PROT</name>
<evidence type="ECO:0000256" key="9">
    <source>
        <dbReference type="ARBA" id="ARBA00022840"/>
    </source>
</evidence>
<dbReference type="InterPro" id="IPR027417">
    <property type="entry name" value="P-loop_NTPase"/>
</dbReference>
<keyword evidence="3" id="KW-0813">Transport</keyword>
<dbReference type="CDD" id="cd03257">
    <property type="entry name" value="ABC_NikE_OppD_transporters"/>
    <property type="match status" value="1"/>
</dbReference>
<dbReference type="Proteomes" id="UP001413721">
    <property type="component" value="Unassembled WGS sequence"/>
</dbReference>
<evidence type="ECO:0000256" key="14">
    <source>
        <dbReference type="ARBA" id="ARBA00039050"/>
    </source>
</evidence>
<gene>
    <name evidence="19" type="ORF">WG926_14655</name>
</gene>
<dbReference type="RefSeq" id="WP_345933114.1">
    <property type="nucleotide sequence ID" value="NZ_JBBKTV010000004.1"/>
</dbReference>
<evidence type="ECO:0000256" key="1">
    <source>
        <dbReference type="ARBA" id="ARBA00004417"/>
    </source>
</evidence>
<evidence type="ECO:0000256" key="8">
    <source>
        <dbReference type="ARBA" id="ARBA00022801"/>
    </source>
</evidence>
<dbReference type="Pfam" id="PF00005">
    <property type="entry name" value="ABC_tran"/>
    <property type="match status" value="1"/>
</dbReference>
<evidence type="ECO:0000259" key="18">
    <source>
        <dbReference type="PROSITE" id="PS50893"/>
    </source>
</evidence>
<evidence type="ECO:0000256" key="13">
    <source>
        <dbReference type="ARBA" id="ARBA00038416"/>
    </source>
</evidence>
<evidence type="ECO:0000256" key="4">
    <source>
        <dbReference type="ARBA" id="ARBA00022475"/>
    </source>
</evidence>
<evidence type="ECO:0000256" key="7">
    <source>
        <dbReference type="ARBA" id="ARBA00022741"/>
    </source>
</evidence>
<dbReference type="EMBL" id="JBBKTW010000005">
    <property type="protein sequence ID" value="MEN2989554.1"/>
    <property type="molecule type" value="Genomic_DNA"/>
</dbReference>
<keyword evidence="8" id="KW-0378">Hydrolase</keyword>
<feature type="region of interest" description="Disordered" evidence="17">
    <location>
        <begin position="277"/>
        <end position="297"/>
    </location>
</feature>